<proteinExistence type="inferred from homology"/>
<comment type="similarity">
    <text evidence="1 4">Belongs to the SMG8 family.</text>
</comment>
<dbReference type="Pfam" id="PF10220">
    <property type="entry name" value="Smg8_Smg9"/>
    <property type="match status" value="3"/>
</dbReference>
<dbReference type="PANTHER" id="PTHR13091">
    <property type="entry name" value="AMPLIFIED IN BREAST CANCER 2-RELATED"/>
    <property type="match status" value="1"/>
</dbReference>
<dbReference type="GO" id="GO:0000184">
    <property type="term" value="P:nuclear-transcribed mRNA catabolic process, nonsense-mediated decay"/>
    <property type="evidence" value="ECO:0007669"/>
    <property type="project" value="UniProtKB-UniRule"/>
</dbReference>
<dbReference type="OrthoDB" id="63589at2759"/>
<comment type="caution">
    <text evidence="6">The sequence shown here is derived from an EMBL/GenBank/DDBJ whole genome shotgun (WGS) entry which is preliminary data.</text>
</comment>
<dbReference type="STRING" id="947166.A0A1D1V8C7"/>
<evidence type="ECO:0000313" key="7">
    <source>
        <dbReference type="Proteomes" id="UP000186922"/>
    </source>
</evidence>
<feature type="region of interest" description="Disordered" evidence="5">
    <location>
        <begin position="560"/>
        <end position="582"/>
    </location>
</feature>
<evidence type="ECO:0000256" key="5">
    <source>
        <dbReference type="SAM" id="MobiDB-lite"/>
    </source>
</evidence>
<dbReference type="AlphaFoldDB" id="A0A1D1V8C7"/>
<reference evidence="6 7" key="1">
    <citation type="journal article" date="2016" name="Nat. Commun.">
        <title>Extremotolerant tardigrade genome and improved radiotolerance of human cultured cells by tardigrade-unique protein.</title>
        <authorList>
            <person name="Hashimoto T."/>
            <person name="Horikawa D.D."/>
            <person name="Saito Y."/>
            <person name="Kuwahara H."/>
            <person name="Kozuka-Hata H."/>
            <person name="Shin-I T."/>
            <person name="Minakuchi Y."/>
            <person name="Ohishi K."/>
            <person name="Motoyama A."/>
            <person name="Aizu T."/>
            <person name="Enomoto A."/>
            <person name="Kondo K."/>
            <person name="Tanaka S."/>
            <person name="Hara Y."/>
            <person name="Koshikawa S."/>
            <person name="Sagara H."/>
            <person name="Miura T."/>
            <person name="Yokobori S."/>
            <person name="Miyagawa K."/>
            <person name="Suzuki Y."/>
            <person name="Kubo T."/>
            <person name="Oyama M."/>
            <person name="Kohara Y."/>
            <person name="Fujiyama A."/>
            <person name="Arakawa K."/>
            <person name="Katayama T."/>
            <person name="Toyoda A."/>
            <person name="Kunieda T."/>
        </authorList>
    </citation>
    <scope>NUCLEOTIDE SEQUENCE [LARGE SCALE GENOMIC DNA]</scope>
    <source>
        <strain evidence="6 7">YOKOZUNA-1</strain>
    </source>
</reference>
<name>A0A1D1V8C7_RAMVA</name>
<evidence type="ECO:0000256" key="3">
    <source>
        <dbReference type="ARBA" id="ARBA00029509"/>
    </source>
</evidence>
<protein>
    <recommendedName>
        <fullName evidence="3 4">Nonsense-mediated mRNA decay factor SMG8</fullName>
    </recommendedName>
</protein>
<comment type="function">
    <text evidence="4">Involved in nonsense-mediated decay (NMD) of mRNAs containing premature stop codons.</text>
</comment>
<evidence type="ECO:0000256" key="2">
    <source>
        <dbReference type="ARBA" id="ARBA00023161"/>
    </source>
</evidence>
<keyword evidence="7" id="KW-1185">Reference proteome</keyword>
<dbReference type="EMBL" id="BDGG01000004">
    <property type="protein sequence ID" value="GAU97951.1"/>
    <property type="molecule type" value="Genomic_DNA"/>
</dbReference>
<evidence type="ECO:0000313" key="6">
    <source>
        <dbReference type="EMBL" id="GAU97951.1"/>
    </source>
</evidence>
<keyword evidence="2 4" id="KW-0866">Nonsense-mediated mRNA decay</keyword>
<dbReference type="Proteomes" id="UP000186922">
    <property type="component" value="Unassembled WGS sequence"/>
</dbReference>
<dbReference type="PANTHER" id="PTHR13091:SF0">
    <property type="entry name" value="NONSENSE-MEDIATED MRNA DECAY FACTOR SMG8"/>
    <property type="match status" value="1"/>
</dbReference>
<evidence type="ECO:0000256" key="1">
    <source>
        <dbReference type="ARBA" id="ARBA00006443"/>
    </source>
</evidence>
<gene>
    <name evidence="6" type="primary">RvY_09166-1</name>
    <name evidence="6" type="synonym">RvY_09166.1</name>
    <name evidence="6" type="ORF">RvY_09166</name>
</gene>
<evidence type="ECO:0000256" key="4">
    <source>
        <dbReference type="RuleBase" id="RU367133"/>
    </source>
</evidence>
<sequence length="842" mass="94637">MDDLDSLPRWTRTDIGLQDADSLKVLMTHVARRPASTPAFVALIGSLSNRVILRDHPEIQAILQNRLPCAVIARKSAKLHSVPKSVVSVYNKAGADVFYIRVAGTAEREDAANTLTKPDTAPPDEIELDLSENDSEYSRSLILIFSLAHSIIWFQSDRIFANYDLRLLKIVDLARLKGLKAVQSKLANVTENKEWIREGSLCCPRLVFVFSGVPSGPNVQEVEKDAAVRVYTILKKCRLISIPRSSGLCFLSANRETVVFVPENNPSAFPQKDSVRETGDKDTAQFALGMREPHLEDPFGTMLKACVADIVNSNSVSAGLRPAGFPWPSHFCKPPLAEWFAAAIQLHSLLYSGEEFRYLLDAKLGTTMSISRKYSKSVAAFSINNFEVRSDEPGTQQISYGIYSYMQFARGPATKNYGIVLTSFISDHVYARRQCSAHSILGSPCVKQVHLTPHQQTKVARNSKKARLPVLYHQSRVSYISFCSCGKTAHQRPDPFNVREANELFYETMDFKCCSLLESRIDFSSRTANRKDKKGTEEKKVEPIAIKRRDSFPELSATVTHTDKEKSQPVAVEAPPEQPPKQALKVSSPLMFQVGMSFDTVPRISSWVIHGLGPANRYRHSYGLEHHIQADFLNLYHHLIPCDAEIQLTRPHKIAQNIPNRPSRVQTIEPRPWHSLIFFGLDYECPKGHRFIYKSKEIADLSAEGKEDDVQAIVEDLLRNGAPLFLRCPCKNTTASENKQFIAQLMRIHVITPKDPMQLAILPKVKVGRGTPTFSPGVEMPVILEANMYYVLRLPFCYYDSVRRKGPFCAPRNLYPKHRKLPYSGSLLGGFLKFMESAVDRT</sequence>
<organism evidence="6 7">
    <name type="scientific">Ramazzottius varieornatus</name>
    <name type="common">Water bear</name>
    <name type="synonym">Tardigrade</name>
    <dbReference type="NCBI Taxonomy" id="947166"/>
    <lineage>
        <taxon>Eukaryota</taxon>
        <taxon>Metazoa</taxon>
        <taxon>Ecdysozoa</taxon>
        <taxon>Tardigrada</taxon>
        <taxon>Eutardigrada</taxon>
        <taxon>Parachela</taxon>
        <taxon>Hypsibioidea</taxon>
        <taxon>Ramazzottiidae</taxon>
        <taxon>Ramazzottius</taxon>
    </lineage>
</organism>
<dbReference type="InterPro" id="IPR019354">
    <property type="entry name" value="SMG8-like"/>
</dbReference>
<accession>A0A1D1V8C7</accession>